<sequence>MLHLETVEYSTLELLRKLQSLPILRDTRLVGGTALALQLGHRKSVDLDFFGTITCEAEELISAIKTVASLIVLKESPHIHIYLVDGIKVDIVNYRYQWLDKPVVDQGIRMAGIKDIAAMKVTAVIGRGTKKDFIDISFLLHHFSLNEILDFYSTKYDDGSVFMAMKSLVYFDDAEKEPMPDMLINKSWEQVKEYILSKIS</sequence>
<name>A0A380YKJ7_9BACE</name>
<dbReference type="GO" id="GO:0016740">
    <property type="term" value="F:transferase activity"/>
    <property type="evidence" value="ECO:0007669"/>
    <property type="project" value="UniProtKB-KW"/>
</dbReference>
<dbReference type="GeneID" id="93071262"/>
<gene>
    <name evidence="1" type="ORF">NCTC11155_01352</name>
</gene>
<dbReference type="Pfam" id="PF08843">
    <property type="entry name" value="AbiEii"/>
    <property type="match status" value="1"/>
</dbReference>
<dbReference type="EMBL" id="UFSX01000001">
    <property type="protein sequence ID" value="SUV29369.1"/>
    <property type="molecule type" value="Genomic_DNA"/>
</dbReference>
<reference evidence="1 2" key="1">
    <citation type="submission" date="2018-06" db="EMBL/GenBank/DDBJ databases">
        <authorList>
            <consortium name="Pathogen Informatics"/>
            <person name="Doyle S."/>
        </authorList>
    </citation>
    <scope>NUCLEOTIDE SEQUENCE [LARGE SCALE GENOMIC DNA]</scope>
    <source>
        <strain evidence="1 2">NCTC11155</strain>
    </source>
</reference>
<keyword evidence="1" id="KW-0808">Transferase</keyword>
<dbReference type="Proteomes" id="UP000254424">
    <property type="component" value="Unassembled WGS sequence"/>
</dbReference>
<dbReference type="InterPro" id="IPR014942">
    <property type="entry name" value="AbiEii"/>
</dbReference>
<proteinExistence type="predicted"/>
<organism evidence="1 2">
    <name type="scientific">Bacteroides eggerthii</name>
    <dbReference type="NCBI Taxonomy" id="28111"/>
    <lineage>
        <taxon>Bacteria</taxon>
        <taxon>Pseudomonadati</taxon>
        <taxon>Bacteroidota</taxon>
        <taxon>Bacteroidia</taxon>
        <taxon>Bacteroidales</taxon>
        <taxon>Bacteroidaceae</taxon>
        <taxon>Bacteroides</taxon>
    </lineage>
</organism>
<evidence type="ECO:0000313" key="2">
    <source>
        <dbReference type="Proteomes" id="UP000254424"/>
    </source>
</evidence>
<dbReference type="AlphaFoldDB" id="A0A380YKJ7"/>
<dbReference type="RefSeq" id="WP_039953274.1">
    <property type="nucleotide sequence ID" value="NZ_CABKNQ010000018.1"/>
</dbReference>
<protein>
    <submittedName>
        <fullName evidence="1">Nucleotidyl transferase of uncharacterized function (DUF1814)</fullName>
    </submittedName>
</protein>
<evidence type="ECO:0000313" key="1">
    <source>
        <dbReference type="EMBL" id="SUV29369.1"/>
    </source>
</evidence>
<dbReference type="STRING" id="483216.BACEGG_02486"/>
<accession>A0A380YKJ7</accession>
<dbReference type="OrthoDB" id="9796281at2"/>